<gene>
    <name evidence="1" type="ORF">CDAR_256841</name>
</gene>
<name>A0AAV4PWH0_9ARAC</name>
<proteinExistence type="predicted"/>
<evidence type="ECO:0000313" key="1">
    <source>
        <dbReference type="EMBL" id="GIY01768.1"/>
    </source>
</evidence>
<protein>
    <submittedName>
        <fullName evidence="1">Uncharacterized protein</fullName>
    </submittedName>
</protein>
<dbReference type="EMBL" id="BPLQ01003607">
    <property type="protein sequence ID" value="GIY01768.1"/>
    <property type="molecule type" value="Genomic_DNA"/>
</dbReference>
<dbReference type="Proteomes" id="UP001054837">
    <property type="component" value="Unassembled WGS sequence"/>
</dbReference>
<evidence type="ECO:0000313" key="2">
    <source>
        <dbReference type="Proteomes" id="UP001054837"/>
    </source>
</evidence>
<sequence length="133" mass="14339">MKWRGWGVGGRVDSFQKLKEIPAANSLSSCAEIRIGRTEGVQKISAALSELFILGDFQDTRETVISAVSPHPLFRARARLATPLAGACDTWGAKINTLADFLEMSPDMDGRSISSVGVWREILAYLIATGGEG</sequence>
<dbReference type="AlphaFoldDB" id="A0AAV4PWH0"/>
<comment type="caution">
    <text evidence="1">The sequence shown here is derived from an EMBL/GenBank/DDBJ whole genome shotgun (WGS) entry which is preliminary data.</text>
</comment>
<reference evidence="1 2" key="1">
    <citation type="submission" date="2021-06" db="EMBL/GenBank/DDBJ databases">
        <title>Caerostris darwini draft genome.</title>
        <authorList>
            <person name="Kono N."/>
            <person name="Arakawa K."/>
        </authorList>
    </citation>
    <scope>NUCLEOTIDE SEQUENCE [LARGE SCALE GENOMIC DNA]</scope>
</reference>
<keyword evidence="2" id="KW-1185">Reference proteome</keyword>
<accession>A0AAV4PWH0</accession>
<organism evidence="1 2">
    <name type="scientific">Caerostris darwini</name>
    <dbReference type="NCBI Taxonomy" id="1538125"/>
    <lineage>
        <taxon>Eukaryota</taxon>
        <taxon>Metazoa</taxon>
        <taxon>Ecdysozoa</taxon>
        <taxon>Arthropoda</taxon>
        <taxon>Chelicerata</taxon>
        <taxon>Arachnida</taxon>
        <taxon>Araneae</taxon>
        <taxon>Araneomorphae</taxon>
        <taxon>Entelegynae</taxon>
        <taxon>Araneoidea</taxon>
        <taxon>Araneidae</taxon>
        <taxon>Caerostris</taxon>
    </lineage>
</organism>